<name>A0A329QSW4_9ACTN</name>
<dbReference type="EMBL" id="QMIG01000006">
    <property type="protein sequence ID" value="RAW15405.1"/>
    <property type="molecule type" value="Genomic_DNA"/>
</dbReference>
<evidence type="ECO:0000259" key="2">
    <source>
        <dbReference type="Pfam" id="PF04909"/>
    </source>
</evidence>
<organism evidence="3 4">
    <name type="scientific">Phytoactinopolyspora halophila</name>
    <dbReference type="NCBI Taxonomy" id="1981511"/>
    <lineage>
        <taxon>Bacteria</taxon>
        <taxon>Bacillati</taxon>
        <taxon>Actinomycetota</taxon>
        <taxon>Actinomycetes</taxon>
        <taxon>Jiangellales</taxon>
        <taxon>Jiangellaceae</taxon>
        <taxon>Phytoactinopolyspora</taxon>
    </lineage>
</organism>
<dbReference type="InterPro" id="IPR006680">
    <property type="entry name" value="Amidohydro-rel"/>
</dbReference>
<dbReference type="Gene3D" id="3.20.20.140">
    <property type="entry name" value="Metal-dependent hydrolases"/>
    <property type="match status" value="1"/>
</dbReference>
<protein>
    <recommendedName>
        <fullName evidence="2">Amidohydrolase-related domain-containing protein</fullName>
    </recommendedName>
</protein>
<dbReference type="RefSeq" id="WP_112258008.1">
    <property type="nucleotide sequence ID" value="NZ_QMIG01000006.1"/>
</dbReference>
<dbReference type="PANTHER" id="PTHR43569:SF1">
    <property type="entry name" value="BLL3371 PROTEIN"/>
    <property type="match status" value="1"/>
</dbReference>
<gene>
    <name evidence="3" type="ORF">DPM12_09140</name>
</gene>
<dbReference type="AlphaFoldDB" id="A0A329QSW4"/>
<evidence type="ECO:0000256" key="1">
    <source>
        <dbReference type="ARBA" id="ARBA00038310"/>
    </source>
</evidence>
<dbReference type="SUPFAM" id="SSF51556">
    <property type="entry name" value="Metallo-dependent hydrolases"/>
    <property type="match status" value="1"/>
</dbReference>
<proteinExistence type="inferred from homology"/>
<reference evidence="3 4" key="1">
    <citation type="submission" date="2018-06" db="EMBL/GenBank/DDBJ databases">
        <title>Phytoactinopolyspora halophila sp. nov., a novel halophilic actinomycete isolated from a saline soil in China.</title>
        <authorList>
            <person name="Tang S.-K."/>
        </authorList>
    </citation>
    <scope>NUCLEOTIDE SEQUENCE [LARGE SCALE GENOMIC DNA]</scope>
    <source>
        <strain evidence="3 4">YIM 96934</strain>
    </source>
</reference>
<accession>A0A329QSW4</accession>
<dbReference type="OrthoDB" id="5450317at2"/>
<dbReference type="InterPro" id="IPR052350">
    <property type="entry name" value="Metallo-dep_Lactonases"/>
</dbReference>
<dbReference type="PANTHER" id="PTHR43569">
    <property type="entry name" value="AMIDOHYDROLASE"/>
    <property type="match status" value="1"/>
</dbReference>
<evidence type="ECO:0000313" key="3">
    <source>
        <dbReference type="EMBL" id="RAW15405.1"/>
    </source>
</evidence>
<keyword evidence="4" id="KW-1185">Reference proteome</keyword>
<dbReference type="Proteomes" id="UP000250462">
    <property type="component" value="Unassembled WGS sequence"/>
</dbReference>
<dbReference type="Pfam" id="PF04909">
    <property type="entry name" value="Amidohydro_2"/>
    <property type="match status" value="1"/>
</dbReference>
<dbReference type="GO" id="GO:0016787">
    <property type="term" value="F:hydrolase activity"/>
    <property type="evidence" value="ECO:0007669"/>
    <property type="project" value="InterPro"/>
</dbReference>
<comment type="caution">
    <text evidence="3">The sequence shown here is derived from an EMBL/GenBank/DDBJ whole genome shotgun (WGS) entry which is preliminary data.</text>
</comment>
<dbReference type="InterPro" id="IPR032466">
    <property type="entry name" value="Metal_Hydrolase"/>
</dbReference>
<feature type="domain" description="Amidohydrolase-related" evidence="2">
    <location>
        <begin position="7"/>
        <end position="293"/>
    </location>
</feature>
<sequence>MASLPFVDTHVHFYDMAHPDLRYEWLEPEAEVDPVVGPDGAMRAQRYWADDFLAETRFQNVSKVVHVQAAIGTADPVDETRWLQGFVDRLAMPDGIIGYADLAQPDAEETIERHRQYPNFRGIRDLRWDDYLTNEAWRRGYGLLEGLVCCDDPLIEEMPAARALAEDFPGVTLCIDHAAYPGSGGNPRVPEQADFNAWRAGIRELARAENVVMKISGLGMSDHWFTAQSLRPWFTECIEAFGVERCFFGTNWPVDRLYSSYGDVLDTYEELAAELTPREQQALFYGNATRIFSLEDS</sequence>
<comment type="similarity">
    <text evidence="1">Belongs to the metallo-dependent hydrolases superfamily.</text>
</comment>
<evidence type="ECO:0000313" key="4">
    <source>
        <dbReference type="Proteomes" id="UP000250462"/>
    </source>
</evidence>